<dbReference type="InterPro" id="IPR036305">
    <property type="entry name" value="RGS_sf"/>
</dbReference>
<dbReference type="PANTHER" id="PTHR10845:SF192">
    <property type="entry name" value="DOUBLE HIT, ISOFORM B"/>
    <property type="match status" value="1"/>
</dbReference>
<dbReference type="STRING" id="1071378.G0W974"/>
<dbReference type="GO" id="GO:0009968">
    <property type="term" value="P:negative regulation of signal transduction"/>
    <property type="evidence" value="ECO:0007669"/>
    <property type="project" value="UniProtKB-KW"/>
</dbReference>
<dbReference type="InterPro" id="IPR016137">
    <property type="entry name" value="RGS"/>
</dbReference>
<dbReference type="Gene3D" id="1.10.167.10">
    <property type="entry name" value="Regulator of G-protein Signalling 4, domain 2"/>
    <property type="match status" value="1"/>
</dbReference>
<dbReference type="Proteomes" id="UP000000689">
    <property type="component" value="Chromosome 4"/>
</dbReference>
<evidence type="ECO:0000313" key="5">
    <source>
        <dbReference type="Proteomes" id="UP000000689"/>
    </source>
</evidence>
<accession>G0W974</accession>
<dbReference type="InterPro" id="IPR036388">
    <property type="entry name" value="WH-like_DNA-bd_sf"/>
</dbReference>
<proteinExistence type="predicted"/>
<dbReference type="CDD" id="cd04450">
    <property type="entry name" value="DEP_RGS7-like"/>
    <property type="match status" value="1"/>
</dbReference>
<dbReference type="Pfam" id="PF00610">
    <property type="entry name" value="DEP"/>
    <property type="match status" value="1"/>
</dbReference>
<dbReference type="OrthoDB" id="196547at2759"/>
<dbReference type="Pfam" id="PF00615">
    <property type="entry name" value="RGS"/>
    <property type="match status" value="1"/>
</dbReference>
<dbReference type="PROSITE" id="PS50186">
    <property type="entry name" value="DEP"/>
    <property type="match status" value="1"/>
</dbReference>
<dbReference type="Pfam" id="PF25889">
    <property type="entry name" value="WHD_Fungal_DR"/>
    <property type="match status" value="1"/>
</dbReference>
<name>G0W974_NAUDC</name>
<dbReference type="SUPFAM" id="SSF46785">
    <property type="entry name" value="Winged helix' DNA-binding domain"/>
    <property type="match status" value="1"/>
</dbReference>
<keyword evidence="5" id="KW-1185">Reference proteome</keyword>
<dbReference type="EMBL" id="HE580270">
    <property type="protein sequence ID" value="CCD24335.1"/>
    <property type="molecule type" value="Genomic_DNA"/>
</dbReference>
<keyword evidence="1" id="KW-0734">Signal transduction inhibitor</keyword>
<dbReference type="InterPro" id="IPR036390">
    <property type="entry name" value="WH_DNA-bd_sf"/>
</dbReference>
<dbReference type="GO" id="GO:0000747">
    <property type="term" value="P:conjugation with cellular fusion"/>
    <property type="evidence" value="ECO:0007669"/>
    <property type="project" value="EnsemblFungi"/>
</dbReference>
<gene>
    <name evidence="4" type="primary">NDAI0D00210</name>
    <name evidence="4" type="ordered locus">NDAI_0D00210</name>
</gene>
<dbReference type="GO" id="GO:0005886">
    <property type="term" value="C:plasma membrane"/>
    <property type="evidence" value="ECO:0007669"/>
    <property type="project" value="EnsemblFungi"/>
</dbReference>
<dbReference type="GO" id="GO:0071444">
    <property type="term" value="P:cellular response to pheromone"/>
    <property type="evidence" value="ECO:0007669"/>
    <property type="project" value="EnsemblFungi"/>
</dbReference>
<evidence type="ECO:0000313" key="4">
    <source>
        <dbReference type="EMBL" id="CCD24335.1"/>
    </source>
</evidence>
<dbReference type="InterPro" id="IPR000591">
    <property type="entry name" value="DEP_dom"/>
</dbReference>
<evidence type="ECO:0000259" key="2">
    <source>
        <dbReference type="PROSITE" id="PS50132"/>
    </source>
</evidence>
<dbReference type="Gene3D" id="1.10.10.10">
    <property type="entry name" value="Winged helix-like DNA-binding domain superfamily/Winged helix DNA-binding domain"/>
    <property type="match status" value="1"/>
</dbReference>
<protein>
    <recommendedName>
        <fullName evidence="6">Protein SST2</fullName>
    </recommendedName>
</protein>
<dbReference type="GO" id="GO:0005096">
    <property type="term" value="F:GTPase activator activity"/>
    <property type="evidence" value="ECO:0007669"/>
    <property type="project" value="EnsemblFungi"/>
</dbReference>
<organism evidence="4 5">
    <name type="scientific">Naumovozyma dairenensis (strain ATCC 10597 / BCRC 20456 / CBS 421 / NBRC 0211 / NRRL Y-12639)</name>
    <name type="common">Saccharomyces dairenensis</name>
    <dbReference type="NCBI Taxonomy" id="1071378"/>
    <lineage>
        <taxon>Eukaryota</taxon>
        <taxon>Fungi</taxon>
        <taxon>Dikarya</taxon>
        <taxon>Ascomycota</taxon>
        <taxon>Saccharomycotina</taxon>
        <taxon>Saccharomycetes</taxon>
        <taxon>Saccharomycetales</taxon>
        <taxon>Saccharomycetaceae</taxon>
        <taxon>Naumovozyma</taxon>
    </lineage>
</organism>
<dbReference type="PROSITE" id="PS50132">
    <property type="entry name" value="RGS"/>
    <property type="match status" value="1"/>
</dbReference>
<dbReference type="SMART" id="SM00049">
    <property type="entry name" value="DEP"/>
    <property type="match status" value="2"/>
</dbReference>
<dbReference type="PANTHER" id="PTHR10845">
    <property type="entry name" value="REGULATOR OF G PROTEIN SIGNALING"/>
    <property type="match status" value="1"/>
</dbReference>
<dbReference type="HOGENOM" id="CLU_024143_0_0_1"/>
<dbReference type="SMART" id="SM00315">
    <property type="entry name" value="RGS"/>
    <property type="match status" value="1"/>
</dbReference>
<evidence type="ECO:0000259" key="3">
    <source>
        <dbReference type="PROSITE" id="PS50186"/>
    </source>
</evidence>
<evidence type="ECO:0000256" key="1">
    <source>
        <dbReference type="ARBA" id="ARBA00022700"/>
    </source>
</evidence>
<feature type="domain" description="RGS" evidence="2">
    <location>
        <begin position="469"/>
        <end position="743"/>
    </location>
</feature>
<reference evidence="4 5" key="1">
    <citation type="journal article" date="2011" name="Proc. Natl. Acad. Sci. U.S.A.">
        <title>Evolutionary erosion of yeast sex chromosomes by mating-type switching accidents.</title>
        <authorList>
            <person name="Gordon J.L."/>
            <person name="Armisen D."/>
            <person name="Proux-Wera E."/>
            <person name="Oheigeartaigh S.S."/>
            <person name="Byrne K.P."/>
            <person name="Wolfe K.H."/>
        </authorList>
    </citation>
    <scope>NUCLEOTIDE SEQUENCE [LARGE SCALE GENOMIC DNA]</scope>
    <source>
        <strain evidence="5">ATCC 10597 / BCRC 20456 / CBS 421 / NBRC 0211 / NRRL Y-12639</strain>
    </source>
</reference>
<dbReference type="RefSeq" id="XP_003669578.1">
    <property type="nucleotide sequence ID" value="XM_003669530.1"/>
</dbReference>
<dbReference type="SUPFAM" id="SSF48097">
    <property type="entry name" value="Regulator of G-protein signaling, RGS"/>
    <property type="match status" value="1"/>
</dbReference>
<feature type="domain" description="DEP" evidence="3">
    <location>
        <begin position="309"/>
        <end position="393"/>
    </location>
</feature>
<dbReference type="eggNOG" id="KOG3589">
    <property type="taxonomic scope" value="Eukaryota"/>
</dbReference>
<dbReference type="KEGG" id="ndi:NDAI_0D00210"/>
<dbReference type="AlphaFoldDB" id="G0W974"/>
<evidence type="ECO:0008006" key="6">
    <source>
        <dbReference type="Google" id="ProtNLM"/>
    </source>
</evidence>
<dbReference type="InterPro" id="IPR058855">
    <property type="entry name" value="RGS1/SST2-like_Fungal-DR"/>
</dbReference>
<dbReference type="GeneID" id="11494787"/>
<dbReference type="InterPro" id="IPR044926">
    <property type="entry name" value="RGS_subdomain_2"/>
</dbReference>
<sequence length="753" mass="86209">MSAKDLLTTLHELASKSFNRTPNGLIFTNDLKTVYSLLLICLDLKEENPLESKSLLNAFNSNHNKDFSFTFSINEAIEVMKDLRLNVDMNATCIKVSYSIKPTLAFHLLKVFMSANLLHTPADRTRTEPKEKVLLQPTPKGVAILQKYVRDIGLKKLPEIIFSSFNSLDLFTFERSSMTDSIIHSDYLIHILFIRVMGPHANVWSPSNISDPLPSLSTLLEYSNDSFTFENMDYSHFSNGFGSISGHFNDGSHNYNNNNNNATTHNIDFESWLDQIPDEDLHDESRKSPFAHRFFTNPDSDSHIQYYVSDKGVRLFKSKLFGKNKTIIDYCFTTKAIWQWLMDCTDIMYPKEAVSVAALFLKMGFIVPILLPPSKNSKKKFHISRSSFYTLTKLGWDIIQWNTEIGIKQSINNFSNLKIQTPTQTHVDIGFTYTGNLVVPDEKKQLKQNIDARPKSVDFTFNGKHQCNNLDDILRDPGMRYLFRRHLEKELCVENLDALIDIKKFSKKMTLLKKLLDAKHNKESNNKNKSKVKSKSFEDNILSTIDSALMKQANECLEMAYHISSSYIMVGSPYQVNIDHNLRESVTKIMLSPQSPLSKSFSVNFHSNFDSHDEILLSTNNVTPKFSELSLKLTKPEPALKIDSLTSLSPTCMSPRQFKPAPLSLPPLSKDQYVSLDPFKNDTSDEDDKNLSCFYDDDPLGITLKALKKLYPLFEKVSRQMYHLMKIDSLQKFMNSDVYQEATLLIEKQDKTM</sequence>
<dbReference type="OMA" id="DPGMRYL"/>
<dbReference type="GO" id="GO:0035556">
    <property type="term" value="P:intracellular signal transduction"/>
    <property type="evidence" value="ECO:0007669"/>
    <property type="project" value="InterPro"/>
</dbReference>